<protein>
    <submittedName>
        <fullName evidence="2">Uncharacterized protein</fullName>
    </submittedName>
</protein>
<gene>
    <name evidence="2" type="ORF">SK128_014447</name>
</gene>
<feature type="compositionally biased region" description="Acidic residues" evidence="1">
    <location>
        <begin position="64"/>
        <end position="88"/>
    </location>
</feature>
<feature type="region of interest" description="Disordered" evidence="1">
    <location>
        <begin position="1"/>
        <end position="113"/>
    </location>
</feature>
<name>A0AAN8WFK1_HALRR</name>
<dbReference type="EMBL" id="JAXCGZ010020869">
    <property type="protein sequence ID" value="KAK7065146.1"/>
    <property type="molecule type" value="Genomic_DNA"/>
</dbReference>
<keyword evidence="3" id="KW-1185">Reference proteome</keyword>
<organism evidence="2 3">
    <name type="scientific">Halocaridina rubra</name>
    <name type="common">Hawaiian red shrimp</name>
    <dbReference type="NCBI Taxonomy" id="373956"/>
    <lineage>
        <taxon>Eukaryota</taxon>
        <taxon>Metazoa</taxon>
        <taxon>Ecdysozoa</taxon>
        <taxon>Arthropoda</taxon>
        <taxon>Crustacea</taxon>
        <taxon>Multicrustacea</taxon>
        <taxon>Malacostraca</taxon>
        <taxon>Eumalacostraca</taxon>
        <taxon>Eucarida</taxon>
        <taxon>Decapoda</taxon>
        <taxon>Pleocyemata</taxon>
        <taxon>Caridea</taxon>
        <taxon>Atyoidea</taxon>
        <taxon>Atyidae</taxon>
        <taxon>Halocaridina</taxon>
    </lineage>
</organism>
<accession>A0AAN8WFK1</accession>
<feature type="compositionally biased region" description="Basic residues" evidence="1">
    <location>
        <begin position="336"/>
        <end position="345"/>
    </location>
</feature>
<dbReference type="Proteomes" id="UP001381693">
    <property type="component" value="Unassembled WGS sequence"/>
</dbReference>
<dbReference type="AlphaFoldDB" id="A0AAN8WFK1"/>
<sequence length="538" mass="59821">MIASKCRKSEKGKSDKSSSSPVDSSPKGNHPRVPSNPGNLLKKQTEADEGSEGTNGDVESWPLESEDQEEEDDEDDEGEGEWSSESEENNIYKPNKCSRRRKNASKRGSVVSTNSGCVYSSSCSATSLRVAIKTSGSGEAFKQDLKLSLSKEALDSGRETLGRPQSPISPCLLTPNIEFPSRPQYDLTGELDPEENFQYEENYPSWTCDCFKDSSPISKEKLKVISKISDEAVKNKLLRNMIPGDGPLDFHHCLPISDPNAHRRSLHLHLQGDNNGLEDDLESLDGDIGEGYRRPHSEPIGDIEKECHRQISSETVLSLPVVSLQLPGPPDLRGCQGRRYRRSSRKPGEGQRRNRQGISTRRTYRDVQKPKLVTVNEVHRRAREERKKQRETLAAAIEMAANQRIKSDGELEAWREEARQMQQQQQQHYSLHPDSYLRAVCEAPFAVDGTMLTPRARAKLKPRDNKSSRSPSVSDVTGVCAGVRKCLDELSQSSKSTAVGGAAGVGHEEGPLSHTASLVHQLTHLRRQLNRLRVNCVI</sequence>
<feature type="compositionally biased region" description="Basic residues" evidence="1">
    <location>
        <begin position="96"/>
        <end position="105"/>
    </location>
</feature>
<feature type="region of interest" description="Disordered" evidence="1">
    <location>
        <begin position="327"/>
        <end position="362"/>
    </location>
</feature>
<feature type="compositionally biased region" description="Basic and acidic residues" evidence="1">
    <location>
        <begin position="7"/>
        <end position="16"/>
    </location>
</feature>
<proteinExistence type="predicted"/>
<evidence type="ECO:0000313" key="3">
    <source>
        <dbReference type="Proteomes" id="UP001381693"/>
    </source>
</evidence>
<reference evidence="2 3" key="1">
    <citation type="submission" date="2023-11" db="EMBL/GenBank/DDBJ databases">
        <title>Halocaridina rubra genome assembly.</title>
        <authorList>
            <person name="Smith C."/>
        </authorList>
    </citation>
    <scope>NUCLEOTIDE SEQUENCE [LARGE SCALE GENOMIC DNA]</scope>
    <source>
        <strain evidence="2">EP-1</strain>
        <tissue evidence="2">Whole</tissue>
    </source>
</reference>
<comment type="caution">
    <text evidence="2">The sequence shown here is derived from an EMBL/GenBank/DDBJ whole genome shotgun (WGS) entry which is preliminary data.</text>
</comment>
<feature type="compositionally biased region" description="Low complexity" evidence="1">
    <location>
        <begin position="17"/>
        <end position="28"/>
    </location>
</feature>
<evidence type="ECO:0000256" key="1">
    <source>
        <dbReference type="SAM" id="MobiDB-lite"/>
    </source>
</evidence>
<evidence type="ECO:0000313" key="2">
    <source>
        <dbReference type="EMBL" id="KAK7065146.1"/>
    </source>
</evidence>